<gene>
    <name evidence="1" type="ORF">GJU39_17465</name>
</gene>
<protein>
    <recommendedName>
        <fullName evidence="3">Bacteriocin</fullName>
    </recommendedName>
</protein>
<evidence type="ECO:0000313" key="2">
    <source>
        <dbReference type="Proteomes" id="UP000487757"/>
    </source>
</evidence>
<sequence length="58" mass="6447">MKKVNLSEKVQLDKEIISKLSEEQLKEIEGGNAAELSCWSDSCKNNTKASLEEDSFGN</sequence>
<name>A0A7K0G3C8_9SPHI</name>
<dbReference type="AlphaFoldDB" id="A0A7K0G3C8"/>
<dbReference type="NCBIfam" id="NF038153">
    <property type="entry name" value="lant_leader_L1a"/>
    <property type="match status" value="1"/>
</dbReference>
<reference evidence="1 2" key="1">
    <citation type="submission" date="2019-11" db="EMBL/GenBank/DDBJ databases">
        <title>Pedobacter petrophilus genome.</title>
        <authorList>
            <person name="Feldbauer M.J."/>
            <person name="Newman J.D."/>
        </authorList>
    </citation>
    <scope>NUCLEOTIDE SEQUENCE [LARGE SCALE GENOMIC DNA]</scope>
    <source>
        <strain evidence="1 2">LMG 29686</strain>
    </source>
</reference>
<keyword evidence="2" id="KW-1185">Reference proteome</keyword>
<dbReference type="OrthoDB" id="965519at2"/>
<comment type="caution">
    <text evidence="1">The sequence shown here is derived from an EMBL/GenBank/DDBJ whole genome shotgun (WGS) entry which is preliminary data.</text>
</comment>
<organism evidence="1 2">
    <name type="scientific">Pedobacter petrophilus</name>
    <dbReference type="NCBI Taxonomy" id="1908241"/>
    <lineage>
        <taxon>Bacteria</taxon>
        <taxon>Pseudomonadati</taxon>
        <taxon>Bacteroidota</taxon>
        <taxon>Sphingobacteriia</taxon>
        <taxon>Sphingobacteriales</taxon>
        <taxon>Sphingobacteriaceae</taxon>
        <taxon>Pedobacter</taxon>
    </lineage>
</organism>
<dbReference type="RefSeq" id="WP_154282288.1">
    <property type="nucleotide sequence ID" value="NZ_JBHUJQ010000001.1"/>
</dbReference>
<dbReference type="InterPro" id="IPR058238">
    <property type="entry name" value="Lant_leader_dom"/>
</dbReference>
<dbReference type="EMBL" id="WKKH01000033">
    <property type="protein sequence ID" value="MRX77874.1"/>
    <property type="molecule type" value="Genomic_DNA"/>
</dbReference>
<dbReference type="Proteomes" id="UP000487757">
    <property type="component" value="Unassembled WGS sequence"/>
</dbReference>
<evidence type="ECO:0008006" key="3">
    <source>
        <dbReference type="Google" id="ProtNLM"/>
    </source>
</evidence>
<proteinExistence type="predicted"/>
<accession>A0A7K0G3C8</accession>
<evidence type="ECO:0000313" key="1">
    <source>
        <dbReference type="EMBL" id="MRX77874.1"/>
    </source>
</evidence>